<dbReference type="InterPro" id="IPR011006">
    <property type="entry name" value="CheY-like_superfamily"/>
</dbReference>
<evidence type="ECO:0000256" key="1">
    <source>
        <dbReference type="ARBA" id="ARBA00022553"/>
    </source>
</evidence>
<evidence type="ECO:0000259" key="7">
    <source>
        <dbReference type="PROSITE" id="PS50110"/>
    </source>
</evidence>
<keyword evidence="4" id="KW-0804">Transcription</keyword>
<dbReference type="InterPro" id="IPR000792">
    <property type="entry name" value="Tscrpt_reg_LuxR_C"/>
</dbReference>
<accession>A0A0D2G7L0</accession>
<sequence length="224" mass="24670">MTKLYKAVICDDHAIFRAGLKSVLAAIPSLEIVGEAATGYEALEAVKTLKPDLVTMDIAMPELSGIDATREIISIFPQTRVVILSVHSRKTFILESLKAGARGYVLKDSAGEKLCEAVETVLKGECFLDSPVAARIVDEFVKLPDQEVNVKQTPERLTDRERQILRLIVEGNTNKSIASKLCLSPKTVENHRARIMSKLDRHDLIGLVKYALANGLVDADSWSR</sequence>
<dbReference type="PRINTS" id="PR00038">
    <property type="entry name" value="HTHLUXR"/>
</dbReference>
<evidence type="ECO:0000256" key="2">
    <source>
        <dbReference type="ARBA" id="ARBA00023015"/>
    </source>
</evidence>
<dbReference type="InterPro" id="IPR039420">
    <property type="entry name" value="WalR-like"/>
</dbReference>
<evidence type="ECO:0000259" key="6">
    <source>
        <dbReference type="PROSITE" id="PS50043"/>
    </source>
</evidence>
<dbReference type="STRING" id="1429043.X474_27375"/>
<reference evidence="8 9" key="1">
    <citation type="submission" date="2013-11" db="EMBL/GenBank/DDBJ databases">
        <title>Metagenomic analysis of a methanogenic consortium involved in long chain n-alkane degradation.</title>
        <authorList>
            <person name="Davidova I.A."/>
            <person name="Callaghan A.V."/>
            <person name="Wawrik B."/>
            <person name="Pruitt S."/>
            <person name="Marks C."/>
            <person name="Duncan K.E."/>
            <person name="Suflita J.M."/>
        </authorList>
    </citation>
    <scope>NUCLEOTIDE SEQUENCE [LARGE SCALE GENOMIC DNA]</scope>
    <source>
        <strain evidence="8 9">SPR</strain>
    </source>
</reference>
<dbReference type="FunCoup" id="A0A0D2G7L0">
    <property type="interactions" value="185"/>
</dbReference>
<dbReference type="PROSITE" id="PS00622">
    <property type="entry name" value="HTH_LUXR_1"/>
    <property type="match status" value="1"/>
</dbReference>
<dbReference type="SMART" id="SM00448">
    <property type="entry name" value="REC"/>
    <property type="match status" value="1"/>
</dbReference>
<evidence type="ECO:0000313" key="8">
    <source>
        <dbReference type="EMBL" id="KIX10932.1"/>
    </source>
</evidence>
<dbReference type="Pfam" id="PF00072">
    <property type="entry name" value="Response_reg"/>
    <property type="match status" value="1"/>
</dbReference>
<evidence type="ECO:0000256" key="3">
    <source>
        <dbReference type="ARBA" id="ARBA00023125"/>
    </source>
</evidence>
<dbReference type="AlphaFoldDB" id="A0A0D2G7L0"/>
<name>A0A0D2G7L0_9BACT</name>
<feature type="modified residue" description="4-aspartylphosphate" evidence="5">
    <location>
        <position position="57"/>
    </location>
</feature>
<dbReference type="PANTHER" id="PTHR43214:SF41">
    <property type="entry name" value="NITRATE_NITRITE RESPONSE REGULATOR PROTEIN NARP"/>
    <property type="match status" value="1"/>
</dbReference>
<dbReference type="InterPro" id="IPR016032">
    <property type="entry name" value="Sig_transdc_resp-reg_C-effctor"/>
</dbReference>
<dbReference type="SUPFAM" id="SSF52172">
    <property type="entry name" value="CheY-like"/>
    <property type="match status" value="1"/>
</dbReference>
<dbReference type="SUPFAM" id="SSF46894">
    <property type="entry name" value="C-terminal effector domain of the bipartite response regulators"/>
    <property type="match status" value="1"/>
</dbReference>
<dbReference type="PROSITE" id="PS50110">
    <property type="entry name" value="RESPONSE_REGULATORY"/>
    <property type="match status" value="1"/>
</dbReference>
<dbReference type="InterPro" id="IPR001789">
    <property type="entry name" value="Sig_transdc_resp-reg_receiver"/>
</dbReference>
<dbReference type="InParanoid" id="A0A0D2G7L0"/>
<keyword evidence="1 5" id="KW-0597">Phosphoprotein</keyword>
<dbReference type="CDD" id="cd06170">
    <property type="entry name" value="LuxR_C_like"/>
    <property type="match status" value="1"/>
</dbReference>
<proteinExistence type="predicted"/>
<keyword evidence="2" id="KW-0805">Transcription regulation</keyword>
<protein>
    <submittedName>
        <fullName evidence="8">LuxR family transcriptional regulator</fullName>
    </submittedName>
</protein>
<dbReference type="PROSITE" id="PS50043">
    <property type="entry name" value="HTH_LUXR_2"/>
    <property type="match status" value="1"/>
</dbReference>
<dbReference type="CDD" id="cd17535">
    <property type="entry name" value="REC_NarL-like"/>
    <property type="match status" value="1"/>
</dbReference>
<keyword evidence="9" id="KW-1185">Reference proteome</keyword>
<organism evidence="8 9">
    <name type="scientific">Dethiosulfatarculus sandiegensis</name>
    <dbReference type="NCBI Taxonomy" id="1429043"/>
    <lineage>
        <taxon>Bacteria</taxon>
        <taxon>Pseudomonadati</taxon>
        <taxon>Thermodesulfobacteriota</taxon>
        <taxon>Desulfarculia</taxon>
        <taxon>Desulfarculales</taxon>
        <taxon>Desulfarculaceae</taxon>
        <taxon>Dethiosulfatarculus</taxon>
    </lineage>
</organism>
<dbReference type="Pfam" id="PF00196">
    <property type="entry name" value="GerE"/>
    <property type="match status" value="1"/>
</dbReference>
<dbReference type="InterPro" id="IPR058245">
    <property type="entry name" value="NreC/VraR/RcsB-like_REC"/>
</dbReference>
<feature type="domain" description="Response regulatory" evidence="7">
    <location>
        <begin position="6"/>
        <end position="122"/>
    </location>
</feature>
<evidence type="ECO:0000313" key="9">
    <source>
        <dbReference type="Proteomes" id="UP000032233"/>
    </source>
</evidence>
<dbReference type="Proteomes" id="UP000032233">
    <property type="component" value="Unassembled WGS sequence"/>
</dbReference>
<dbReference type="EMBL" id="AZAC01000078">
    <property type="protein sequence ID" value="KIX10932.1"/>
    <property type="molecule type" value="Genomic_DNA"/>
</dbReference>
<keyword evidence="3" id="KW-0238">DNA-binding</keyword>
<dbReference type="GO" id="GO:0006355">
    <property type="term" value="P:regulation of DNA-templated transcription"/>
    <property type="evidence" value="ECO:0007669"/>
    <property type="project" value="InterPro"/>
</dbReference>
<feature type="domain" description="HTH luxR-type" evidence="6">
    <location>
        <begin position="150"/>
        <end position="215"/>
    </location>
</feature>
<dbReference type="SMART" id="SM00421">
    <property type="entry name" value="HTH_LUXR"/>
    <property type="match status" value="1"/>
</dbReference>
<gene>
    <name evidence="8" type="ORF">X474_27375</name>
</gene>
<dbReference type="GO" id="GO:0000160">
    <property type="term" value="P:phosphorelay signal transduction system"/>
    <property type="evidence" value="ECO:0007669"/>
    <property type="project" value="InterPro"/>
</dbReference>
<dbReference type="GO" id="GO:0003677">
    <property type="term" value="F:DNA binding"/>
    <property type="evidence" value="ECO:0007669"/>
    <property type="project" value="UniProtKB-KW"/>
</dbReference>
<evidence type="ECO:0000256" key="4">
    <source>
        <dbReference type="ARBA" id="ARBA00023163"/>
    </source>
</evidence>
<evidence type="ECO:0000256" key="5">
    <source>
        <dbReference type="PROSITE-ProRule" id="PRU00169"/>
    </source>
</evidence>
<dbReference type="RefSeq" id="WP_044352756.1">
    <property type="nucleotide sequence ID" value="NZ_AZAC01000078.1"/>
</dbReference>
<dbReference type="Gene3D" id="3.40.50.2300">
    <property type="match status" value="1"/>
</dbReference>
<dbReference type="PANTHER" id="PTHR43214">
    <property type="entry name" value="TWO-COMPONENT RESPONSE REGULATOR"/>
    <property type="match status" value="1"/>
</dbReference>
<comment type="caution">
    <text evidence="8">The sequence shown here is derived from an EMBL/GenBank/DDBJ whole genome shotgun (WGS) entry which is preliminary data.</text>
</comment>